<dbReference type="AlphaFoldDB" id="A0A168MT31"/>
<dbReference type="FunCoup" id="A0A168MT31">
    <property type="interactions" value="254"/>
</dbReference>
<dbReference type="InterPro" id="IPR013926">
    <property type="entry name" value="CGI121/TPRKB"/>
</dbReference>
<dbReference type="InParanoid" id="A0A168MT31"/>
<dbReference type="InterPro" id="IPR036504">
    <property type="entry name" value="CGI121/TPRKB_sf"/>
</dbReference>
<evidence type="ECO:0000256" key="7">
    <source>
        <dbReference type="ARBA" id="ARBA00025043"/>
    </source>
</evidence>
<dbReference type="GO" id="GO:0005634">
    <property type="term" value="C:nucleus"/>
    <property type="evidence" value="ECO:0007669"/>
    <property type="project" value="UniProtKB-SubCell"/>
</dbReference>
<evidence type="ECO:0000313" key="9">
    <source>
        <dbReference type="EMBL" id="SAL99141.1"/>
    </source>
</evidence>
<evidence type="ECO:0000256" key="4">
    <source>
        <dbReference type="ARBA" id="ARBA00016009"/>
    </source>
</evidence>
<dbReference type="PANTHER" id="PTHR15840:SF10">
    <property type="entry name" value="EKC_KEOPS COMPLEX SUBUNIT TPRKB"/>
    <property type="match status" value="1"/>
</dbReference>
<evidence type="ECO:0000313" key="10">
    <source>
        <dbReference type="Proteomes" id="UP000078561"/>
    </source>
</evidence>
<dbReference type="GO" id="GO:0002949">
    <property type="term" value="P:tRNA threonylcarbamoyladenosine modification"/>
    <property type="evidence" value="ECO:0007669"/>
    <property type="project" value="TreeGrafter"/>
</dbReference>
<evidence type="ECO:0000256" key="3">
    <source>
        <dbReference type="ARBA" id="ARBA00015316"/>
    </source>
</evidence>
<comment type="subcellular location">
    <subcellularLocation>
        <location evidence="1">Nucleus</location>
    </subcellularLocation>
</comment>
<evidence type="ECO:0000256" key="5">
    <source>
        <dbReference type="ARBA" id="ARBA00022694"/>
    </source>
</evidence>
<evidence type="ECO:0000256" key="2">
    <source>
        <dbReference type="ARBA" id="ARBA00005546"/>
    </source>
</evidence>
<gene>
    <name evidence="9" type="primary">ABSGL_04722.1 scaffold 5764</name>
</gene>
<comment type="function">
    <text evidence="7">Component of the EKC/KEOPS complex that is required for the formation of a threonylcarbamoyl group on adenosine at position 37 (t(6)A37) in tRNAs that read codons beginning with adenine. The complex is probably involved in the transfer of the threonylcarbamoyl moiety of threonylcarbamoyl-AMP (TC-AMP) to the N6 group of A37. CGI121 acts as an allosteric effector that regulates the t(6)A activity of the complex. The EKC/KEOPS complex also promotes both telomere uncapping and telomere elongation. The complex is required for efficient recruitment of transcriptional coactivators. CGI121 is not required for tRNA modification.</text>
</comment>
<evidence type="ECO:0000256" key="1">
    <source>
        <dbReference type="ARBA" id="ARBA00004123"/>
    </source>
</evidence>
<dbReference type="Pfam" id="PF08617">
    <property type="entry name" value="CGI-121"/>
    <property type="match status" value="1"/>
</dbReference>
<organism evidence="9">
    <name type="scientific">Absidia glauca</name>
    <name type="common">Pin mould</name>
    <dbReference type="NCBI Taxonomy" id="4829"/>
    <lineage>
        <taxon>Eukaryota</taxon>
        <taxon>Fungi</taxon>
        <taxon>Fungi incertae sedis</taxon>
        <taxon>Mucoromycota</taxon>
        <taxon>Mucoromycotina</taxon>
        <taxon>Mucoromycetes</taxon>
        <taxon>Mucorales</taxon>
        <taxon>Cunninghamellaceae</taxon>
        <taxon>Absidia</taxon>
    </lineage>
</organism>
<keyword evidence="5" id="KW-0819">tRNA processing</keyword>
<dbReference type="OrthoDB" id="329139at2759"/>
<name>A0A168MT31_ABSGL</name>
<sequence length="176" mass="19516">MESHTLELHPEIGQAHLALFTQVTNAEQLRQRLLKQDATLVCALVDATLVFDRLHALLAVNRAVHSMQTAQLKTHNVHSEIVVDFSNTANISQSLRRFGINDLSQQVLVIKIGGSAPEVESFMRNNIEGELVSLDELEHCRDMKKIQKYYQLGDQSGKLDKVPALIAGAIALKGIL</sequence>
<accession>A0A168MT31</accession>
<reference evidence="9" key="1">
    <citation type="submission" date="2016-04" db="EMBL/GenBank/DDBJ databases">
        <authorList>
            <person name="Evans L.H."/>
            <person name="Alamgir A."/>
            <person name="Owens N."/>
            <person name="Weber N.D."/>
            <person name="Virtaneva K."/>
            <person name="Barbian K."/>
            <person name="Babar A."/>
            <person name="Rosenke K."/>
        </authorList>
    </citation>
    <scope>NUCLEOTIDE SEQUENCE [LARGE SCALE GENOMIC DNA]</scope>
    <source>
        <strain evidence="9">CBS 101.48</strain>
    </source>
</reference>
<dbReference type="SUPFAM" id="SSF143870">
    <property type="entry name" value="PF0523-like"/>
    <property type="match status" value="1"/>
</dbReference>
<comment type="similarity">
    <text evidence="2 8">Belongs to the CGI121/TPRKB family.</text>
</comment>
<dbReference type="EMBL" id="LT552482">
    <property type="protein sequence ID" value="SAL99141.1"/>
    <property type="molecule type" value="Genomic_DNA"/>
</dbReference>
<evidence type="ECO:0000256" key="6">
    <source>
        <dbReference type="ARBA" id="ARBA00023242"/>
    </source>
</evidence>
<evidence type="ECO:0000256" key="8">
    <source>
        <dbReference type="RuleBase" id="RU004398"/>
    </source>
</evidence>
<dbReference type="GO" id="GO:0005829">
    <property type="term" value="C:cytosol"/>
    <property type="evidence" value="ECO:0007669"/>
    <property type="project" value="TreeGrafter"/>
</dbReference>
<dbReference type="STRING" id="4829.A0A168MT31"/>
<keyword evidence="6 8" id="KW-0539">Nucleus</keyword>
<proteinExistence type="inferred from homology"/>
<keyword evidence="10" id="KW-1185">Reference proteome</keyword>
<dbReference type="PANTHER" id="PTHR15840">
    <property type="entry name" value="CGI-121 FAMILY MEMBER"/>
    <property type="match status" value="1"/>
</dbReference>
<dbReference type="Gene3D" id="3.30.2380.10">
    <property type="entry name" value="CGI121/TPRKB"/>
    <property type="match status" value="1"/>
</dbReference>
<dbReference type="OMA" id="IVCRMST"/>
<protein>
    <recommendedName>
        <fullName evidence="4">EKC/KEOPS complex subunit CGI121</fullName>
    </recommendedName>
    <alternativeName>
        <fullName evidence="3">EKC/KEOPS complex subunit cgi121</fullName>
    </alternativeName>
</protein>
<dbReference type="Proteomes" id="UP000078561">
    <property type="component" value="Unassembled WGS sequence"/>
</dbReference>
<dbReference type="GO" id="GO:0000408">
    <property type="term" value="C:EKC/KEOPS complex"/>
    <property type="evidence" value="ECO:0007669"/>
    <property type="project" value="TreeGrafter"/>
</dbReference>